<evidence type="ECO:0000256" key="12">
    <source>
        <dbReference type="ARBA" id="ARBA00023136"/>
    </source>
</evidence>
<dbReference type="Pfam" id="PF05450">
    <property type="entry name" value="Nicastrin"/>
    <property type="match status" value="1"/>
</dbReference>
<evidence type="ECO:0000313" key="17">
    <source>
        <dbReference type="EMBL" id="KIH61119.1"/>
    </source>
</evidence>
<keyword evidence="12" id="KW-0472">Membrane</keyword>
<keyword evidence="13" id="KW-0030">Aminoacyl-tRNA synthetase</keyword>
<dbReference type="SUPFAM" id="SSF47060">
    <property type="entry name" value="S15/NS1 RNA-binding domain"/>
    <property type="match status" value="5"/>
</dbReference>
<feature type="domain" description="WHEP-TRS" evidence="16">
    <location>
        <begin position="305"/>
        <end position="361"/>
    </location>
</feature>
<feature type="domain" description="WHEP-TRS" evidence="16">
    <location>
        <begin position="235"/>
        <end position="291"/>
    </location>
</feature>
<evidence type="ECO:0000256" key="10">
    <source>
        <dbReference type="ARBA" id="ARBA00022976"/>
    </source>
</evidence>
<evidence type="ECO:0000313" key="18">
    <source>
        <dbReference type="Proteomes" id="UP000054047"/>
    </source>
</evidence>
<evidence type="ECO:0000256" key="11">
    <source>
        <dbReference type="ARBA" id="ARBA00022989"/>
    </source>
</evidence>
<feature type="domain" description="WHEP-TRS" evidence="16">
    <location>
        <begin position="161"/>
        <end position="217"/>
    </location>
</feature>
<evidence type="ECO:0000256" key="7">
    <source>
        <dbReference type="ARBA" id="ARBA00022741"/>
    </source>
</evidence>
<evidence type="ECO:0000256" key="4">
    <source>
        <dbReference type="ARBA" id="ARBA00022598"/>
    </source>
</evidence>
<evidence type="ECO:0000259" key="16">
    <source>
        <dbReference type="PROSITE" id="PS51185"/>
    </source>
</evidence>
<feature type="domain" description="WHEP-TRS" evidence="16">
    <location>
        <begin position="92"/>
        <end position="148"/>
    </location>
</feature>
<dbReference type="GO" id="GO:0004812">
    <property type="term" value="F:aminoacyl-tRNA ligase activity"/>
    <property type="evidence" value="ECO:0007669"/>
    <property type="project" value="UniProtKB-KW"/>
</dbReference>
<dbReference type="InterPro" id="IPR008710">
    <property type="entry name" value="Nicastrin"/>
</dbReference>
<comment type="subcellular location">
    <subcellularLocation>
        <location evidence="1">Membrane</location>
        <topology evidence="1">Single-pass type I membrane protein</topology>
    </subcellularLocation>
</comment>
<comment type="similarity">
    <text evidence="2">Belongs to the nicastrin family.</text>
</comment>
<dbReference type="PANTHER" id="PTHR21092">
    <property type="entry name" value="NICASTRIN"/>
    <property type="match status" value="1"/>
</dbReference>
<feature type="region of interest" description="Disordered" evidence="15">
    <location>
        <begin position="63"/>
        <end position="86"/>
    </location>
</feature>
<dbReference type="EMBL" id="KN730389">
    <property type="protein sequence ID" value="KIH61119.1"/>
    <property type="molecule type" value="Genomic_DNA"/>
</dbReference>
<evidence type="ECO:0000256" key="8">
    <source>
        <dbReference type="ARBA" id="ARBA00022840"/>
    </source>
</evidence>
<feature type="region of interest" description="Disordered" evidence="15">
    <location>
        <begin position="137"/>
        <end position="156"/>
    </location>
</feature>
<keyword evidence="7" id="KW-0547">Nucleotide-binding</keyword>
<organism evidence="17 18">
    <name type="scientific">Ancylostoma duodenale</name>
    <dbReference type="NCBI Taxonomy" id="51022"/>
    <lineage>
        <taxon>Eukaryota</taxon>
        <taxon>Metazoa</taxon>
        <taxon>Ecdysozoa</taxon>
        <taxon>Nematoda</taxon>
        <taxon>Chromadorea</taxon>
        <taxon>Rhabditida</taxon>
        <taxon>Rhabditina</taxon>
        <taxon>Rhabditomorpha</taxon>
        <taxon>Strongyloidea</taxon>
        <taxon>Ancylostomatidae</taxon>
        <taxon>Ancylostomatinae</taxon>
        <taxon>Ancylostoma</taxon>
    </lineage>
</organism>
<keyword evidence="8" id="KW-0067">ATP-binding</keyword>
<keyword evidence="14" id="KW-0325">Glycoprotein</keyword>
<dbReference type="GO" id="GO:0007219">
    <property type="term" value="P:Notch signaling pathway"/>
    <property type="evidence" value="ECO:0007669"/>
    <property type="project" value="UniProtKB-KW"/>
</dbReference>
<reference evidence="17 18" key="1">
    <citation type="submission" date="2013-12" db="EMBL/GenBank/DDBJ databases">
        <title>Draft genome of the parsitic nematode Ancylostoma duodenale.</title>
        <authorList>
            <person name="Mitreva M."/>
        </authorList>
    </citation>
    <scope>NUCLEOTIDE SEQUENCE [LARGE SCALE GENOMIC DNA]</scope>
    <source>
        <strain evidence="17 18">Zhejiang</strain>
    </source>
</reference>
<protein>
    <recommendedName>
        <fullName evidence="3">Nicastrin</fullName>
    </recommendedName>
</protein>
<evidence type="ECO:0000256" key="13">
    <source>
        <dbReference type="ARBA" id="ARBA00023146"/>
    </source>
</evidence>
<proteinExistence type="inferred from homology"/>
<name>A0A0C2GPW1_9BILA</name>
<keyword evidence="11" id="KW-1133">Transmembrane helix</keyword>
<sequence>MSQADAVQNATAAPTTTSADALALYKAIEAQGNTVRTLKGEAPKSDATKQAVQKLLELKKQYKDATGQEYKPGQAPEASAPSAVTAVNGDASAAGLFKEIEAQGEIVRSEKAKDPKSEASKAAIAKLLDLKKQYKEKTGQEYKPGQPPIAPASAATGVSNDASSLYSQIEAQGELVRKEKAKDAKSEAAKAAIAKLLELKKQYKEATGQEYKPGQAAAASPASTPAAPVVSGSVDASALYAEIEAQGDLVRKEKAKDAKSEAAKSAIAKLLELKKTYKEKTGQDYKPGQPPTANATAAAPNVADDASTLYNEIQAQGELVRKEKAKDAKSEASKAAIAKLLELKKQYKEKTGQEYKPNQRIHFLFIIFFGSTLAITLCHGEGLSDDIYITIPVAEGSKADARGVVVMVKKGERAGLLDCWRSRFRDYLGKYHVFLSADMIDRSLVQDILASNCIAGLMIVDPESSVDPTEALSHDGACPNPKSGIYEEGCATTSVWNEKGYVLPDGLRNIDWNMQILYLFNKTHIDAIKKCHDLFNVPKDGAPFVSFPFCAASFGVFSTAAGSSEICYRRSKPWSRLFDVSIENKDDLCSPLVGVSIMAYLPPKVYNATAAPHTARYLMLCSRIDSFGIIPEISPGEVSVLTSVIALLATTRAIGQHLDVFERAANTSGRHVIVAFFDGESFDYIGSSDAAYDMINDEFPRKLRKDLRAQLDPVIASQLDSIVEVQQLGTGDGSASLYALADGKQFEKGELKKLLEALTAGAAAAGGSLNAPTAKSKVPPASWHSFARFEPSIRGVVLAPFRDEYNYRRINSILDRAHWTPAQRSAAITEVLVAASAMLRAAADHVGLDAAQQMALDVDKEFVTSLFECFIDEPDWFKCDFFNKLNGGRFKASTAFYSGKSSYVSAGYRNPVRFFVEWLTTYAAGSTSYTSNVKDEKTCDDLGKDQNVYVYTWQADPKTGAYYCYRTSMGAYTVSSPAFRIDGYDFSNGTYSTWTESLYSIDNLRLYLVEQESFEKVMLGLGIVIAIVSFLVVGRCNEESFIIDEGERLAEEGEPLCFVVTMEMWAQGRKKVLTFSRGGPLTDDIYVEIPISSGAVGYRLFNGTHQFGFHTSEAGSHGVVVFLKKDEVQKLRDCWRERFEGYNGKYHVVLPADMIDKTLVSVILKSDCIAGLIVLDPEARLDPTKPLSHDGACPNPTSGMYSGGCSSENAWNERGYILPGGLRDIDWRMQILYMYNQTHLETVKKQDSFGLIPQVSPGEISVLTSIIAILAAARGIGLHASAFEKAAKHSDRHVIIAFFDGAMILHSTQLFNRSRLSTLEAATSNIRWGMLWSISPAFSKVCFAVVSVTSF</sequence>
<dbReference type="InterPro" id="IPR000738">
    <property type="entry name" value="WHEP-TRS_dom"/>
</dbReference>
<feature type="domain" description="WHEP-TRS" evidence="16">
    <location>
        <begin position="20"/>
        <end position="76"/>
    </location>
</feature>
<evidence type="ECO:0000256" key="9">
    <source>
        <dbReference type="ARBA" id="ARBA00022917"/>
    </source>
</evidence>
<dbReference type="Gene3D" id="3.40.630.10">
    <property type="entry name" value="Zn peptidases"/>
    <property type="match status" value="1"/>
</dbReference>
<evidence type="ECO:0000256" key="6">
    <source>
        <dbReference type="ARBA" id="ARBA00022729"/>
    </source>
</evidence>
<evidence type="ECO:0000256" key="3">
    <source>
        <dbReference type="ARBA" id="ARBA00015303"/>
    </source>
</evidence>
<keyword evidence="9" id="KW-0648">Protein biosynthesis</keyword>
<evidence type="ECO:0000256" key="5">
    <source>
        <dbReference type="ARBA" id="ARBA00022692"/>
    </source>
</evidence>
<dbReference type="Gene3D" id="1.10.287.10">
    <property type="entry name" value="S15/NS1, RNA-binding"/>
    <property type="match status" value="5"/>
</dbReference>
<dbReference type="CDD" id="cd00936">
    <property type="entry name" value="WEPRS_RNA"/>
    <property type="match status" value="4"/>
</dbReference>
<dbReference type="Pfam" id="PF00458">
    <property type="entry name" value="WHEP-TRS"/>
    <property type="match status" value="5"/>
</dbReference>
<evidence type="ECO:0000256" key="14">
    <source>
        <dbReference type="ARBA" id="ARBA00023180"/>
    </source>
</evidence>
<dbReference type="SMART" id="SM00991">
    <property type="entry name" value="WHEP-TRS"/>
    <property type="match status" value="5"/>
</dbReference>
<dbReference type="PROSITE" id="PS51185">
    <property type="entry name" value="WHEP_TRS_2"/>
    <property type="match status" value="5"/>
</dbReference>
<dbReference type="SUPFAM" id="SSF53187">
    <property type="entry name" value="Zn-dependent exopeptidases"/>
    <property type="match status" value="1"/>
</dbReference>
<evidence type="ECO:0000256" key="1">
    <source>
        <dbReference type="ARBA" id="ARBA00004479"/>
    </source>
</evidence>
<feature type="compositionally biased region" description="Low complexity" evidence="15">
    <location>
        <begin position="216"/>
        <end position="228"/>
    </location>
</feature>
<gene>
    <name evidence="17" type="ORF">ANCDUO_08615</name>
</gene>
<dbReference type="GO" id="GO:0005886">
    <property type="term" value="C:plasma membrane"/>
    <property type="evidence" value="ECO:0007669"/>
    <property type="project" value="TreeGrafter"/>
</dbReference>
<evidence type="ECO:0000256" key="2">
    <source>
        <dbReference type="ARBA" id="ARBA00007717"/>
    </source>
</evidence>
<keyword evidence="6" id="KW-0732">Signal</keyword>
<dbReference type="PANTHER" id="PTHR21092:SF0">
    <property type="entry name" value="NICASTRIN"/>
    <property type="match status" value="1"/>
</dbReference>
<dbReference type="InterPro" id="IPR009068">
    <property type="entry name" value="uS15_NS1_RNA-bd_sf"/>
</dbReference>
<dbReference type="Proteomes" id="UP000054047">
    <property type="component" value="Unassembled WGS sequence"/>
</dbReference>
<dbReference type="GO" id="GO:0007220">
    <property type="term" value="P:Notch receptor processing"/>
    <property type="evidence" value="ECO:0007669"/>
    <property type="project" value="TreeGrafter"/>
</dbReference>
<dbReference type="OrthoDB" id="755951at2759"/>
<dbReference type="GO" id="GO:0016485">
    <property type="term" value="P:protein processing"/>
    <property type="evidence" value="ECO:0007669"/>
    <property type="project" value="InterPro"/>
</dbReference>
<dbReference type="GO" id="GO:0006418">
    <property type="term" value="P:tRNA aminoacylation for protein translation"/>
    <property type="evidence" value="ECO:0007669"/>
    <property type="project" value="InterPro"/>
</dbReference>
<keyword evidence="10" id="KW-0914">Notch signaling pathway</keyword>
<feature type="region of interest" description="Disordered" evidence="15">
    <location>
        <begin position="207"/>
        <end position="228"/>
    </location>
</feature>
<accession>A0A0C2GPW1</accession>
<keyword evidence="5" id="KW-0812">Transmembrane</keyword>
<dbReference type="InterPro" id="IPR041084">
    <property type="entry name" value="Ncstrn_small"/>
</dbReference>
<dbReference type="Pfam" id="PF18266">
    <property type="entry name" value="Ncstrn_small"/>
    <property type="match status" value="2"/>
</dbReference>
<keyword evidence="18" id="KW-1185">Reference proteome</keyword>
<keyword evidence="4" id="KW-0436">Ligase</keyword>
<dbReference type="GO" id="GO:0005524">
    <property type="term" value="F:ATP binding"/>
    <property type="evidence" value="ECO:0007669"/>
    <property type="project" value="UniProtKB-KW"/>
</dbReference>
<evidence type="ECO:0000256" key="15">
    <source>
        <dbReference type="SAM" id="MobiDB-lite"/>
    </source>
</evidence>